<dbReference type="AlphaFoldDB" id="A0A0R1HPZ2"/>
<feature type="compositionally biased region" description="Basic and acidic residues" evidence="1">
    <location>
        <begin position="30"/>
        <end position="62"/>
    </location>
</feature>
<organism evidence="2 3">
    <name type="scientific">Secundilactobacillus kimchicus JCM 15530</name>
    <dbReference type="NCBI Taxonomy" id="1302272"/>
    <lineage>
        <taxon>Bacteria</taxon>
        <taxon>Bacillati</taxon>
        <taxon>Bacillota</taxon>
        <taxon>Bacilli</taxon>
        <taxon>Lactobacillales</taxon>
        <taxon>Lactobacillaceae</taxon>
        <taxon>Secundilactobacillus</taxon>
    </lineage>
</organism>
<comment type="caution">
    <text evidence="2">The sequence shown here is derived from an EMBL/GenBank/DDBJ whole genome shotgun (WGS) entry which is preliminary data.</text>
</comment>
<sequence>MGNWFKSGRTVSRGTSSHEIDYGELFTTYMREKNKNLERQRRQARSVSKEMQRDTKRRSKTD</sequence>
<reference evidence="2 3" key="1">
    <citation type="journal article" date="2015" name="Genome Announc.">
        <title>Expanding the biotechnology potential of lactobacilli through comparative genomics of 213 strains and associated genera.</title>
        <authorList>
            <person name="Sun Z."/>
            <person name="Harris H.M."/>
            <person name="McCann A."/>
            <person name="Guo C."/>
            <person name="Argimon S."/>
            <person name="Zhang W."/>
            <person name="Yang X."/>
            <person name="Jeffery I.B."/>
            <person name="Cooney J.C."/>
            <person name="Kagawa T.F."/>
            <person name="Liu W."/>
            <person name="Song Y."/>
            <person name="Salvetti E."/>
            <person name="Wrobel A."/>
            <person name="Rasinkangas P."/>
            <person name="Parkhill J."/>
            <person name="Rea M.C."/>
            <person name="O'Sullivan O."/>
            <person name="Ritari J."/>
            <person name="Douillard F.P."/>
            <person name="Paul Ross R."/>
            <person name="Yang R."/>
            <person name="Briner A.E."/>
            <person name="Felis G.E."/>
            <person name="de Vos W.M."/>
            <person name="Barrangou R."/>
            <person name="Klaenhammer T.R."/>
            <person name="Caufield P.W."/>
            <person name="Cui Y."/>
            <person name="Zhang H."/>
            <person name="O'Toole P.W."/>
        </authorList>
    </citation>
    <scope>NUCLEOTIDE SEQUENCE [LARGE SCALE GENOMIC DNA]</scope>
    <source>
        <strain evidence="2 3">JCM 15530</strain>
    </source>
</reference>
<feature type="region of interest" description="Disordered" evidence="1">
    <location>
        <begin position="1"/>
        <end position="62"/>
    </location>
</feature>
<dbReference type="EMBL" id="AZCX01000003">
    <property type="protein sequence ID" value="KRK48550.1"/>
    <property type="molecule type" value="Genomic_DNA"/>
</dbReference>
<name>A0A0R1HPZ2_9LACO</name>
<evidence type="ECO:0000313" key="3">
    <source>
        <dbReference type="Proteomes" id="UP000050911"/>
    </source>
</evidence>
<dbReference type="STRING" id="1302272.FC96_GL001661"/>
<dbReference type="RefSeq" id="WP_056942345.1">
    <property type="nucleotide sequence ID" value="NZ_AZCX01000003.1"/>
</dbReference>
<evidence type="ECO:0000313" key="2">
    <source>
        <dbReference type="EMBL" id="KRK48550.1"/>
    </source>
</evidence>
<dbReference type="Proteomes" id="UP000050911">
    <property type="component" value="Unassembled WGS sequence"/>
</dbReference>
<accession>A0A0R1HPZ2</accession>
<dbReference type="PATRIC" id="fig|1302272.5.peg.1678"/>
<evidence type="ECO:0000256" key="1">
    <source>
        <dbReference type="SAM" id="MobiDB-lite"/>
    </source>
</evidence>
<protein>
    <submittedName>
        <fullName evidence="2">Uncharacterized protein</fullName>
    </submittedName>
</protein>
<dbReference type="OrthoDB" id="2315830at2"/>
<gene>
    <name evidence="2" type="ORF">FC96_GL001661</name>
</gene>
<proteinExistence type="predicted"/>
<keyword evidence="3" id="KW-1185">Reference proteome</keyword>